<dbReference type="EMBL" id="CAJOBE010009990">
    <property type="protein sequence ID" value="CAF4097510.1"/>
    <property type="molecule type" value="Genomic_DNA"/>
</dbReference>
<organism evidence="1 2">
    <name type="scientific">Rotaria sordida</name>
    <dbReference type="NCBI Taxonomy" id="392033"/>
    <lineage>
        <taxon>Eukaryota</taxon>
        <taxon>Metazoa</taxon>
        <taxon>Spiralia</taxon>
        <taxon>Gnathifera</taxon>
        <taxon>Rotifera</taxon>
        <taxon>Eurotatoria</taxon>
        <taxon>Bdelloidea</taxon>
        <taxon>Philodinida</taxon>
        <taxon>Philodinidae</taxon>
        <taxon>Rotaria</taxon>
    </lineage>
</organism>
<name>A0A819UIE8_9BILA</name>
<evidence type="ECO:0000313" key="1">
    <source>
        <dbReference type="EMBL" id="CAF4097510.1"/>
    </source>
</evidence>
<gene>
    <name evidence="1" type="ORF">FNK824_LOCUS31231</name>
</gene>
<dbReference type="AlphaFoldDB" id="A0A819UIE8"/>
<sequence length="39" mass="4614">MTSSINNTRSELFILKNENTKLKLKYELKSNKNIKQCLK</sequence>
<accession>A0A819UIE8</accession>
<proteinExistence type="predicted"/>
<comment type="caution">
    <text evidence="1">The sequence shown here is derived from an EMBL/GenBank/DDBJ whole genome shotgun (WGS) entry which is preliminary data.</text>
</comment>
<evidence type="ECO:0000313" key="2">
    <source>
        <dbReference type="Proteomes" id="UP000663874"/>
    </source>
</evidence>
<feature type="non-terminal residue" evidence="1">
    <location>
        <position position="1"/>
    </location>
</feature>
<protein>
    <submittedName>
        <fullName evidence="1">Uncharacterized protein</fullName>
    </submittedName>
</protein>
<reference evidence="1" key="1">
    <citation type="submission" date="2021-02" db="EMBL/GenBank/DDBJ databases">
        <authorList>
            <person name="Nowell W R."/>
        </authorList>
    </citation>
    <scope>NUCLEOTIDE SEQUENCE</scope>
</reference>
<dbReference type="Proteomes" id="UP000663874">
    <property type="component" value="Unassembled WGS sequence"/>
</dbReference>